<reference evidence="2 3" key="1">
    <citation type="submission" date="2017-04" db="EMBL/GenBank/DDBJ databases">
        <title>Draft genome sequence of Marssonina coronaria NL1: causal agent of apple blotch.</title>
        <authorList>
            <person name="Cheng Q."/>
        </authorList>
    </citation>
    <scope>NUCLEOTIDE SEQUENCE [LARGE SCALE GENOMIC DNA]</scope>
    <source>
        <strain evidence="2 3">NL1</strain>
    </source>
</reference>
<sequence>MVPTTAPLPAVTARADGEFGVRIRRGALENAAACDSPAGDMPKGICWPGTVCKAAAAEEPGSNGSPTAEIGDSFVPPLMRRRESSPLSDSGGLNAEGMPGPQAPAEVLLHVAPPVGNHDEAAQAVEQVFDLRAATETQDETQKASATSSPGPLTLDRPKDRDIDDPQLRPKPADGCEVGTQNRQDGSQDAPGY</sequence>
<evidence type="ECO:0000313" key="2">
    <source>
        <dbReference type="EMBL" id="OWO99843.1"/>
    </source>
</evidence>
<dbReference type="InParanoid" id="A0A218YWK5"/>
<dbReference type="OrthoDB" id="10569771at2759"/>
<evidence type="ECO:0000313" key="3">
    <source>
        <dbReference type="Proteomes" id="UP000242519"/>
    </source>
</evidence>
<accession>A0A218YWK5</accession>
<name>A0A218YWK5_9HELO</name>
<protein>
    <submittedName>
        <fullName evidence="2">Iojap protein family</fullName>
    </submittedName>
</protein>
<organism evidence="2 3">
    <name type="scientific">Diplocarpon coronariae</name>
    <dbReference type="NCBI Taxonomy" id="2795749"/>
    <lineage>
        <taxon>Eukaryota</taxon>
        <taxon>Fungi</taxon>
        <taxon>Dikarya</taxon>
        <taxon>Ascomycota</taxon>
        <taxon>Pezizomycotina</taxon>
        <taxon>Leotiomycetes</taxon>
        <taxon>Helotiales</taxon>
        <taxon>Drepanopezizaceae</taxon>
        <taxon>Diplocarpon</taxon>
    </lineage>
</organism>
<feature type="region of interest" description="Disordered" evidence="1">
    <location>
        <begin position="58"/>
        <end position="107"/>
    </location>
</feature>
<dbReference type="AlphaFoldDB" id="A0A218YWK5"/>
<gene>
    <name evidence="2" type="ORF">B2J93_6898</name>
</gene>
<comment type="caution">
    <text evidence="2">The sequence shown here is derived from an EMBL/GenBank/DDBJ whole genome shotgun (WGS) entry which is preliminary data.</text>
</comment>
<feature type="compositionally biased region" description="Basic and acidic residues" evidence="1">
    <location>
        <begin position="156"/>
        <end position="174"/>
    </location>
</feature>
<proteinExistence type="predicted"/>
<keyword evidence="3" id="KW-1185">Reference proteome</keyword>
<dbReference type="EMBL" id="MZNU01000342">
    <property type="protein sequence ID" value="OWO99843.1"/>
    <property type="molecule type" value="Genomic_DNA"/>
</dbReference>
<dbReference type="Proteomes" id="UP000242519">
    <property type="component" value="Unassembled WGS sequence"/>
</dbReference>
<evidence type="ECO:0000256" key="1">
    <source>
        <dbReference type="SAM" id="MobiDB-lite"/>
    </source>
</evidence>
<feature type="region of interest" description="Disordered" evidence="1">
    <location>
        <begin position="130"/>
        <end position="193"/>
    </location>
</feature>